<dbReference type="EMBL" id="KI546135">
    <property type="protein sequence ID" value="EST43513.1"/>
    <property type="molecule type" value="Genomic_DNA"/>
</dbReference>
<reference evidence="4" key="2">
    <citation type="submission" date="2020-12" db="EMBL/GenBank/DDBJ databases">
        <title>New Spironucleus salmonicida genome in near-complete chromosomes.</title>
        <authorList>
            <person name="Xu F."/>
            <person name="Kurt Z."/>
            <person name="Jimenez-Gonzalez A."/>
            <person name="Astvaldsson A."/>
            <person name="Andersson J.O."/>
            <person name="Svard S.G."/>
        </authorList>
    </citation>
    <scope>NUCLEOTIDE SEQUENCE</scope>
    <source>
        <strain evidence="4">ATCC 50377</strain>
    </source>
</reference>
<sequence length="329" mass="37613">MFACCKSDEVSQETQNIMDSNNQLKKQLSEFKSQLQTLKSNYESAEGNAAKTSQDLIDLKRQISLTNENINQFQAQITELQNIELQLRHDFSDIHEESGEEINLGNYDVAKVADKTEIFYDIIEILKNSNIDEQQLRLKGELLNDSKILSAISSFLDNKTVNIVSPALGSNEMYEQQALLVQEQSNQNEEVSQKQIESSNQNEADQPCDIDQEDQVIEQVQSEEANQLEEPFEELVQEETEYEIEEKVQVVQEEYIIEDAQEQEQIIQDADIVENIQSQEVIYEESVNQEDAEENIVEAEEVVVSTQFSNEDIKTDTDTASAAPYDPFM</sequence>
<dbReference type="Gene3D" id="1.20.5.4090">
    <property type="match status" value="1"/>
</dbReference>
<keyword evidence="1" id="KW-0175">Coiled coil</keyword>
<name>V6LGS7_9EUKA</name>
<reference evidence="3 4" key="1">
    <citation type="journal article" date="2014" name="PLoS Genet.">
        <title>The Genome of Spironucleus salmonicida Highlights a Fish Pathogen Adapted to Fluctuating Environments.</title>
        <authorList>
            <person name="Xu F."/>
            <person name="Jerlstrom-Hultqvist J."/>
            <person name="Einarsson E."/>
            <person name="Astvaldsson A."/>
            <person name="Svard S.G."/>
            <person name="Andersson J.O."/>
        </authorList>
    </citation>
    <scope>NUCLEOTIDE SEQUENCE</scope>
    <source>
        <strain evidence="4">ATCC 50377</strain>
    </source>
</reference>
<protein>
    <submittedName>
        <fullName evidence="3">Uncharacterized protein</fullName>
    </submittedName>
</protein>
<keyword evidence="5" id="KW-1185">Reference proteome</keyword>
<feature type="region of interest" description="Disordered" evidence="2">
    <location>
        <begin position="184"/>
        <end position="207"/>
    </location>
</feature>
<evidence type="ECO:0000256" key="1">
    <source>
        <dbReference type="SAM" id="Coils"/>
    </source>
</evidence>
<proteinExistence type="predicted"/>
<dbReference type="AlphaFoldDB" id="V6LGS7"/>
<organism evidence="3">
    <name type="scientific">Spironucleus salmonicida</name>
    <dbReference type="NCBI Taxonomy" id="348837"/>
    <lineage>
        <taxon>Eukaryota</taxon>
        <taxon>Metamonada</taxon>
        <taxon>Diplomonadida</taxon>
        <taxon>Hexamitidae</taxon>
        <taxon>Hexamitinae</taxon>
        <taxon>Spironucleus</taxon>
    </lineage>
</organism>
<accession>V6LGS7</accession>
<feature type="coiled-coil region" evidence="1">
    <location>
        <begin position="21"/>
        <end position="83"/>
    </location>
</feature>
<evidence type="ECO:0000313" key="4">
    <source>
        <dbReference type="EMBL" id="KAH0577470.1"/>
    </source>
</evidence>
<dbReference type="VEuPathDB" id="GiardiaDB:SS50377_20823"/>
<gene>
    <name evidence="3" type="ORF">SS50377_16547</name>
    <name evidence="4" type="ORF">SS50377_20823</name>
</gene>
<dbReference type="Proteomes" id="UP000018208">
    <property type="component" value="Unassembled WGS sequence"/>
</dbReference>
<feature type="compositionally biased region" description="Polar residues" evidence="2">
    <location>
        <begin position="194"/>
        <end position="204"/>
    </location>
</feature>
<evidence type="ECO:0000313" key="3">
    <source>
        <dbReference type="EMBL" id="EST43513.1"/>
    </source>
</evidence>
<dbReference type="EMBL" id="AUWU02000001">
    <property type="protein sequence ID" value="KAH0577470.1"/>
    <property type="molecule type" value="Genomic_DNA"/>
</dbReference>
<evidence type="ECO:0000256" key="2">
    <source>
        <dbReference type="SAM" id="MobiDB-lite"/>
    </source>
</evidence>
<feature type="region of interest" description="Disordered" evidence="2">
    <location>
        <begin position="308"/>
        <end position="329"/>
    </location>
</feature>
<evidence type="ECO:0000313" key="5">
    <source>
        <dbReference type="Proteomes" id="UP000018208"/>
    </source>
</evidence>